<gene>
    <name evidence="7" type="ORF">C4N17_03705</name>
</gene>
<dbReference type="PANTHER" id="PTHR10534">
    <property type="entry name" value="PYRIDOXAL KINASE"/>
    <property type="match status" value="1"/>
</dbReference>
<evidence type="ECO:0000259" key="6">
    <source>
        <dbReference type="Pfam" id="PF08543"/>
    </source>
</evidence>
<dbReference type="NCBIfam" id="NF005491">
    <property type="entry name" value="PRK07105.1"/>
    <property type="match status" value="1"/>
</dbReference>
<dbReference type="GO" id="GO:0005829">
    <property type="term" value="C:cytosol"/>
    <property type="evidence" value="ECO:0007669"/>
    <property type="project" value="TreeGrafter"/>
</dbReference>
<dbReference type="GO" id="GO:0005524">
    <property type="term" value="F:ATP binding"/>
    <property type="evidence" value="ECO:0007669"/>
    <property type="project" value="UniProtKB-KW"/>
</dbReference>
<dbReference type="Pfam" id="PF08543">
    <property type="entry name" value="Phos_pyr_kin"/>
    <property type="match status" value="1"/>
</dbReference>
<keyword evidence="4 7" id="KW-0418">Kinase</keyword>
<proteinExistence type="predicted"/>
<dbReference type="InterPro" id="IPR029056">
    <property type="entry name" value="Ribokinase-like"/>
</dbReference>
<keyword evidence="2" id="KW-0808">Transferase</keyword>
<dbReference type="PANTHER" id="PTHR10534:SF2">
    <property type="entry name" value="PYRIDOXAL KINASE"/>
    <property type="match status" value="1"/>
</dbReference>
<evidence type="ECO:0000313" key="8">
    <source>
        <dbReference type="Proteomes" id="UP000241472"/>
    </source>
</evidence>
<name>A0AAD0HTS1_9FUSO</name>
<dbReference type="InterPro" id="IPR013749">
    <property type="entry name" value="PM/HMP-P_kinase-1"/>
</dbReference>
<dbReference type="Proteomes" id="UP000241472">
    <property type="component" value="Chromosome"/>
</dbReference>
<evidence type="ECO:0000256" key="1">
    <source>
        <dbReference type="ARBA" id="ARBA00012104"/>
    </source>
</evidence>
<dbReference type="EMBL" id="CP028108">
    <property type="protein sequence ID" value="AVQ24881.1"/>
    <property type="molecule type" value="Genomic_DNA"/>
</dbReference>
<dbReference type="AlphaFoldDB" id="A0AAD0HTS1"/>
<protein>
    <recommendedName>
        <fullName evidence="1">pyridoxal kinase</fullName>
        <ecNumber evidence="1">2.7.1.35</ecNumber>
    </recommendedName>
</protein>
<reference evidence="7 8" key="1">
    <citation type="submission" date="2018-03" db="EMBL/GenBank/DDBJ databases">
        <title>Complete Fusobacterium genomes using hybrid Minion sequencing.</title>
        <authorList>
            <person name="Slade D.J."/>
            <person name="Lahmers K."/>
        </authorList>
    </citation>
    <scope>NUCLEOTIDE SEQUENCE [LARGE SCALE GENOMIC DNA]</scope>
    <source>
        <strain evidence="7 8">2_1_31</strain>
    </source>
</reference>
<evidence type="ECO:0000256" key="5">
    <source>
        <dbReference type="ARBA" id="ARBA00022840"/>
    </source>
</evidence>
<evidence type="ECO:0000256" key="3">
    <source>
        <dbReference type="ARBA" id="ARBA00022741"/>
    </source>
</evidence>
<organism evidence="7 8">
    <name type="scientific">Fusobacterium periodonticum</name>
    <dbReference type="NCBI Taxonomy" id="860"/>
    <lineage>
        <taxon>Bacteria</taxon>
        <taxon>Fusobacteriati</taxon>
        <taxon>Fusobacteriota</taxon>
        <taxon>Fusobacteriia</taxon>
        <taxon>Fusobacteriales</taxon>
        <taxon>Fusobacteriaceae</taxon>
        <taxon>Fusobacterium</taxon>
    </lineage>
</organism>
<dbReference type="SUPFAM" id="SSF53613">
    <property type="entry name" value="Ribokinase-like"/>
    <property type="match status" value="1"/>
</dbReference>
<evidence type="ECO:0000256" key="4">
    <source>
        <dbReference type="ARBA" id="ARBA00022777"/>
    </source>
</evidence>
<evidence type="ECO:0000256" key="2">
    <source>
        <dbReference type="ARBA" id="ARBA00022679"/>
    </source>
</evidence>
<keyword evidence="5" id="KW-0067">ATP-binding</keyword>
<dbReference type="GO" id="GO:0008478">
    <property type="term" value="F:pyridoxal kinase activity"/>
    <property type="evidence" value="ECO:0007669"/>
    <property type="project" value="UniProtKB-EC"/>
</dbReference>
<dbReference type="GO" id="GO:0009443">
    <property type="term" value="P:pyridoxal 5'-phosphate salvage"/>
    <property type="evidence" value="ECO:0007669"/>
    <property type="project" value="InterPro"/>
</dbReference>
<sequence length="279" mass="31570">MEVILMSTQDTKVLLINDIAGYGKVALSAMLPILSYKGFNLYNLPTAIVSNTLNYEKFRIEDTTEYLEETLKIWKDLNFSFDVISTGFIFTKKQMEIISKFCEEQSKKGVLIFNDPIMADNGELYSGISPDTVDYMKNIIAVSDVTMPNYTESCLLTNTKYKEGISTEEINSIINKIRGIGAKSVIVTSIPSVETRMVAGFDSKINEYFYLPYEEIPTYFPGTGDIFSSVIISETLEGKSLKVATEKAMKIVKEIVFENKDQEDKKKGIHIEKYLNLFD</sequence>
<accession>A0AAD0HTS1</accession>
<evidence type="ECO:0000313" key="7">
    <source>
        <dbReference type="EMBL" id="AVQ24881.1"/>
    </source>
</evidence>
<keyword evidence="3" id="KW-0547">Nucleotide-binding</keyword>
<dbReference type="InterPro" id="IPR004625">
    <property type="entry name" value="PyrdxlKinase"/>
</dbReference>
<dbReference type="EC" id="2.7.1.35" evidence="1"/>
<dbReference type="Gene3D" id="3.40.1190.20">
    <property type="match status" value="1"/>
</dbReference>
<feature type="domain" description="Pyridoxamine kinase/Phosphomethylpyrimidine kinase" evidence="6">
    <location>
        <begin position="50"/>
        <end position="259"/>
    </location>
</feature>
<dbReference type="KEGG" id="fpei:C4N17_03705"/>